<feature type="transmembrane region" description="Helical" evidence="7">
    <location>
        <begin position="688"/>
        <end position="707"/>
    </location>
</feature>
<dbReference type="Gene3D" id="3.40.50.2300">
    <property type="match status" value="2"/>
</dbReference>
<sequence length="947" mass="106913">MILLLLVFFPFICFSIDFRSNNYRAIFNNLNNQIAPTIDPGILNRQIENENNPYSELFGGNLNSAENAFPIVELWKTTQTQTTTFSTFPPYKPQSTTTSKPTSKIETTTPNIPKTTPTIWTTSKSTPLKLSRNPKISSKNNSTSSQAQLSVLSHRLLNDILIIPSSRKLYILAILPIHQSSTNHQSFECGEIDVNSIIRLAAFLESLKEINQSKMLKEIGAEIGAIVVDSCSTDLRSVADLYELLSGTNIQKSDIISIIRDDHSFMPNTEEIMKQLRVPVINTYLSANDLVQTTGVLPNIQSPIRAIIETLKYYQSNCVNLIFDKKFERAAYDFQTMSQDSGICVETFLEMKNETSFEAEKIIRRLLLSEARIVISFLTEDNWIEITKALRTEMVISARFVFLSLVDQRWSTSRKFIENWPTFEQNLISIGPKNDVQENEKEELMKLTKSIPNLTLPNIWLKQFWSSAFQCHLDSFDETTSNHKFSKECEKSQKLNISQIAPYVDISSISIATHSLSIAFRGFVDKNCPGALVISLNDCINDPFDAFYQSILDSNFLHHLSANPVKFNSTTKYRDVPLQISRVQFEDDRLQLSEIGVWNSVQGFSEISTNTKNTSRGSYLLMSSSCQKSKCSQEMAKRTVKQKIPSIFKALTDIEILIFTIFAVLSSLTCLMCMYLKFISNCDYRHCTALCFLGLALLSMSSTAFIIPPNTISCQLRQLLFPISICITIAPVFIKTILLWKFEKTEISATSAILSSIAFIVIQIVISTEWVLLSTSESSTEFVSTIHGTMWRCSNGDSSESTILISCALSAFMSLISVIFSLASLKKSQSLQHLIISIIAILFETSLYVSLPLLKYKTRDLVMATTILIFSFVTLLVSHLNRGKSNDEVGSIQKNENWLQHVQHYHTASTNRQSTIQLDKRQTLQRTNKEPLYGSEAYELPPNATYG</sequence>
<keyword evidence="3 7" id="KW-1133">Transmembrane helix</keyword>
<dbReference type="EMBL" id="CANHGI010000003">
    <property type="protein sequence ID" value="CAI5445799.1"/>
    <property type="molecule type" value="Genomic_DNA"/>
</dbReference>
<evidence type="ECO:0000259" key="10">
    <source>
        <dbReference type="Pfam" id="PF01094"/>
    </source>
</evidence>
<dbReference type="GO" id="GO:0016020">
    <property type="term" value="C:membrane"/>
    <property type="evidence" value="ECO:0007669"/>
    <property type="project" value="UniProtKB-SubCell"/>
</dbReference>
<feature type="transmembrane region" description="Helical" evidence="7">
    <location>
        <begin position="803"/>
        <end position="822"/>
    </location>
</feature>
<dbReference type="InterPro" id="IPR001828">
    <property type="entry name" value="ANF_lig-bd_rcpt"/>
</dbReference>
<evidence type="ECO:0000256" key="1">
    <source>
        <dbReference type="ARBA" id="ARBA00004141"/>
    </source>
</evidence>
<keyword evidence="2 7" id="KW-0812">Transmembrane</keyword>
<feature type="transmembrane region" description="Helical" evidence="7">
    <location>
        <begin position="834"/>
        <end position="855"/>
    </location>
</feature>
<gene>
    <name evidence="11" type="ORF">CAMP_LOCUS8436</name>
</gene>
<evidence type="ECO:0000256" key="6">
    <source>
        <dbReference type="SAM" id="MobiDB-lite"/>
    </source>
</evidence>
<organism evidence="11 12">
    <name type="scientific">Caenorhabditis angaria</name>
    <dbReference type="NCBI Taxonomy" id="860376"/>
    <lineage>
        <taxon>Eukaryota</taxon>
        <taxon>Metazoa</taxon>
        <taxon>Ecdysozoa</taxon>
        <taxon>Nematoda</taxon>
        <taxon>Chromadorea</taxon>
        <taxon>Rhabditida</taxon>
        <taxon>Rhabditina</taxon>
        <taxon>Rhabditomorpha</taxon>
        <taxon>Rhabditoidea</taxon>
        <taxon>Rhabditidae</taxon>
        <taxon>Peloderinae</taxon>
        <taxon>Caenorhabditis</taxon>
    </lineage>
</organism>
<feature type="transmembrane region" description="Helical" evidence="7">
    <location>
        <begin position="861"/>
        <end position="880"/>
    </location>
</feature>
<dbReference type="GO" id="GO:0004930">
    <property type="term" value="F:G protein-coupled receptor activity"/>
    <property type="evidence" value="ECO:0007669"/>
    <property type="project" value="InterPro"/>
</dbReference>
<dbReference type="SUPFAM" id="SSF53822">
    <property type="entry name" value="Periplasmic binding protein-like I"/>
    <property type="match status" value="1"/>
</dbReference>
<evidence type="ECO:0000259" key="9">
    <source>
        <dbReference type="Pfam" id="PF00003"/>
    </source>
</evidence>
<keyword evidence="5" id="KW-0325">Glycoprotein</keyword>
<feature type="transmembrane region" description="Helical" evidence="7">
    <location>
        <begin position="656"/>
        <end position="676"/>
    </location>
</feature>
<keyword evidence="4 7" id="KW-0472">Membrane</keyword>
<dbReference type="Pfam" id="PF00003">
    <property type="entry name" value="7tm_3"/>
    <property type="match status" value="1"/>
</dbReference>
<comment type="subcellular location">
    <subcellularLocation>
        <location evidence="1">Membrane</location>
        <topology evidence="1">Multi-pass membrane protein</topology>
    </subcellularLocation>
</comment>
<comment type="caution">
    <text evidence="11">The sequence shown here is derived from an EMBL/GenBank/DDBJ whole genome shotgun (WGS) entry which is preliminary data.</text>
</comment>
<evidence type="ECO:0000256" key="5">
    <source>
        <dbReference type="ARBA" id="ARBA00023180"/>
    </source>
</evidence>
<name>A0A9P1IHZ1_9PELO</name>
<keyword evidence="12" id="KW-1185">Reference proteome</keyword>
<dbReference type="InterPro" id="IPR050726">
    <property type="entry name" value="mGluR"/>
</dbReference>
<dbReference type="Pfam" id="PF01094">
    <property type="entry name" value="ANF_receptor"/>
    <property type="match status" value="1"/>
</dbReference>
<accession>A0A9P1IHZ1</accession>
<evidence type="ECO:0000256" key="8">
    <source>
        <dbReference type="SAM" id="SignalP"/>
    </source>
</evidence>
<feature type="signal peptide" evidence="8">
    <location>
        <begin position="1"/>
        <end position="15"/>
    </location>
</feature>
<evidence type="ECO:0000256" key="3">
    <source>
        <dbReference type="ARBA" id="ARBA00022989"/>
    </source>
</evidence>
<evidence type="ECO:0000313" key="12">
    <source>
        <dbReference type="Proteomes" id="UP001152747"/>
    </source>
</evidence>
<dbReference type="AlphaFoldDB" id="A0A9P1IHZ1"/>
<evidence type="ECO:0000313" key="11">
    <source>
        <dbReference type="EMBL" id="CAI5445799.1"/>
    </source>
</evidence>
<keyword evidence="8" id="KW-0732">Signal</keyword>
<reference evidence="11" key="1">
    <citation type="submission" date="2022-11" db="EMBL/GenBank/DDBJ databases">
        <authorList>
            <person name="Kikuchi T."/>
        </authorList>
    </citation>
    <scope>NUCLEOTIDE SEQUENCE</scope>
    <source>
        <strain evidence="11">PS1010</strain>
    </source>
</reference>
<feature type="domain" description="Receptor ligand binding region" evidence="10">
    <location>
        <begin position="200"/>
        <end position="434"/>
    </location>
</feature>
<proteinExistence type="predicted"/>
<dbReference type="InterPro" id="IPR017978">
    <property type="entry name" value="GPCR_3_C"/>
</dbReference>
<feature type="region of interest" description="Disordered" evidence="6">
    <location>
        <begin position="85"/>
        <end position="144"/>
    </location>
</feature>
<dbReference type="OrthoDB" id="425344at2759"/>
<evidence type="ECO:0000256" key="4">
    <source>
        <dbReference type="ARBA" id="ARBA00023136"/>
    </source>
</evidence>
<dbReference type="PANTHER" id="PTHR24060">
    <property type="entry name" value="METABOTROPIC GLUTAMATE RECEPTOR"/>
    <property type="match status" value="1"/>
</dbReference>
<dbReference type="Proteomes" id="UP001152747">
    <property type="component" value="Unassembled WGS sequence"/>
</dbReference>
<feature type="domain" description="G-protein coupled receptors family 3 profile" evidence="9">
    <location>
        <begin position="657"/>
        <end position="877"/>
    </location>
</feature>
<feature type="transmembrane region" description="Helical" evidence="7">
    <location>
        <begin position="752"/>
        <end position="773"/>
    </location>
</feature>
<feature type="compositionally biased region" description="Polar residues" evidence="6">
    <location>
        <begin position="134"/>
        <end position="144"/>
    </location>
</feature>
<evidence type="ECO:0000256" key="7">
    <source>
        <dbReference type="SAM" id="Phobius"/>
    </source>
</evidence>
<dbReference type="InterPro" id="IPR028082">
    <property type="entry name" value="Peripla_BP_I"/>
</dbReference>
<feature type="chain" id="PRO_5040449656" description="G-protein coupled receptors family 3 profile domain-containing protein" evidence="8">
    <location>
        <begin position="16"/>
        <end position="947"/>
    </location>
</feature>
<feature type="transmembrane region" description="Helical" evidence="7">
    <location>
        <begin position="719"/>
        <end position="740"/>
    </location>
</feature>
<protein>
    <recommendedName>
        <fullName evidence="13">G-protein coupled receptors family 3 profile domain-containing protein</fullName>
    </recommendedName>
</protein>
<evidence type="ECO:0008006" key="13">
    <source>
        <dbReference type="Google" id="ProtNLM"/>
    </source>
</evidence>
<feature type="compositionally biased region" description="Low complexity" evidence="6">
    <location>
        <begin position="85"/>
        <end position="127"/>
    </location>
</feature>
<evidence type="ECO:0000256" key="2">
    <source>
        <dbReference type="ARBA" id="ARBA00022692"/>
    </source>
</evidence>